<evidence type="ECO:0000313" key="2">
    <source>
        <dbReference type="EMBL" id="KAH7387619.1"/>
    </source>
</evidence>
<name>A0A8T2T3F4_CERRI</name>
<accession>A0A8T2T3F4</accession>
<evidence type="ECO:0000313" key="3">
    <source>
        <dbReference type="Proteomes" id="UP000825935"/>
    </source>
</evidence>
<sequence>MHKSECQETHNRDCQGDPKSRLPRTNDGSHNLTPKLTIANRDTEASHNREEETVKQIVKLKQNRQHRHVVRALYAVYGVEIMHVHLHTPRLHLPIRPRRHPFLHTCQTSIFVVRAFYAVYGVEVAHVHLDTPLLHLPIRPRRHPFLHTCRTSIFPASLSAVARLMYDGIDGSGMRL</sequence>
<dbReference type="Proteomes" id="UP000825935">
    <property type="component" value="Chromosome 16"/>
</dbReference>
<feature type="compositionally biased region" description="Basic and acidic residues" evidence="1">
    <location>
        <begin position="1"/>
        <end position="20"/>
    </location>
</feature>
<feature type="compositionally biased region" description="Basic and acidic residues" evidence="1">
    <location>
        <begin position="41"/>
        <end position="50"/>
    </location>
</feature>
<proteinExistence type="predicted"/>
<protein>
    <submittedName>
        <fullName evidence="2">Uncharacterized protein</fullName>
    </submittedName>
</protein>
<keyword evidence="3" id="KW-1185">Reference proteome</keyword>
<dbReference type="EMBL" id="CM035421">
    <property type="protein sequence ID" value="KAH7387619.1"/>
    <property type="molecule type" value="Genomic_DNA"/>
</dbReference>
<organism evidence="2 3">
    <name type="scientific">Ceratopteris richardii</name>
    <name type="common">Triangle waterfern</name>
    <dbReference type="NCBI Taxonomy" id="49495"/>
    <lineage>
        <taxon>Eukaryota</taxon>
        <taxon>Viridiplantae</taxon>
        <taxon>Streptophyta</taxon>
        <taxon>Embryophyta</taxon>
        <taxon>Tracheophyta</taxon>
        <taxon>Polypodiopsida</taxon>
        <taxon>Polypodiidae</taxon>
        <taxon>Polypodiales</taxon>
        <taxon>Pteridineae</taxon>
        <taxon>Pteridaceae</taxon>
        <taxon>Parkerioideae</taxon>
        <taxon>Ceratopteris</taxon>
    </lineage>
</organism>
<dbReference type="AlphaFoldDB" id="A0A8T2T3F4"/>
<evidence type="ECO:0000256" key="1">
    <source>
        <dbReference type="SAM" id="MobiDB-lite"/>
    </source>
</evidence>
<gene>
    <name evidence="2" type="ORF">KP509_16G033000</name>
</gene>
<reference evidence="2" key="1">
    <citation type="submission" date="2021-08" db="EMBL/GenBank/DDBJ databases">
        <title>WGS assembly of Ceratopteris richardii.</title>
        <authorList>
            <person name="Marchant D.B."/>
            <person name="Chen G."/>
            <person name="Jenkins J."/>
            <person name="Shu S."/>
            <person name="Leebens-Mack J."/>
            <person name="Grimwood J."/>
            <person name="Schmutz J."/>
            <person name="Soltis P."/>
            <person name="Soltis D."/>
            <person name="Chen Z.-H."/>
        </authorList>
    </citation>
    <scope>NUCLEOTIDE SEQUENCE</scope>
    <source>
        <strain evidence="2">Whitten #5841</strain>
        <tissue evidence="2">Leaf</tissue>
    </source>
</reference>
<comment type="caution">
    <text evidence="2">The sequence shown here is derived from an EMBL/GenBank/DDBJ whole genome shotgun (WGS) entry which is preliminary data.</text>
</comment>
<feature type="region of interest" description="Disordered" evidence="1">
    <location>
        <begin position="1"/>
        <end position="50"/>
    </location>
</feature>